<sequence>MSEDIVRGLQKLSIRGSKNEWSLNCKQFEHIKPATHSSQSLPFFEEVEEVGTLTHWLDTDETVLSSQQGLANLADDLCHFMQDGSRLSISKYIGHDMLKNYDNFVPLTTDQLENMTGVRKFIDQWKGKNGQQKLTIVCSRHNLIDLIMAPFSDQAVHLNAIHTGGYLHIFPDRQSVEQCTGIHSKDARIKKICYSGFELENLITVPPTPNRRSAFYSIVRGKIDSNIECLFKAEMDCIDPIANTYTEIKCSSGLKPRNTYHRLKLLRMWVQTSLIPSTDLLIGIRDPYYNQLASFERYTRDQLYRKFNNSNLNFIRRNYNYNANVSVQWFDHIMKSICKLITPHLPSDNSELTSFKITLTKDLCLKLRKLDNTPTNTMF</sequence>
<dbReference type="Proteomes" id="UP000189911">
    <property type="component" value="Chromosome H"/>
</dbReference>
<dbReference type="EC" id="3.6.1.-" evidence="6"/>
<comment type="similarity">
    <text evidence="2 6">Belongs to the DXO/Dom3Z family.</text>
</comment>
<dbReference type="OrthoDB" id="5853397at2759"/>
<dbReference type="GO" id="GO:0034353">
    <property type="term" value="F:mRNA 5'-diphosphatase activity"/>
    <property type="evidence" value="ECO:0007669"/>
    <property type="project" value="TreeGrafter"/>
</dbReference>
<evidence type="ECO:0000256" key="4">
    <source>
        <dbReference type="ARBA" id="ARBA00044676"/>
    </source>
</evidence>
<dbReference type="GO" id="GO:0004518">
    <property type="term" value="F:nuclease activity"/>
    <property type="evidence" value="ECO:0007669"/>
    <property type="project" value="UniProtKB-KW"/>
</dbReference>
<dbReference type="GO" id="GO:0003723">
    <property type="term" value="F:RNA binding"/>
    <property type="evidence" value="ECO:0007669"/>
    <property type="project" value="UniProtKB-KW"/>
</dbReference>
<comment type="cofactor">
    <cofactor evidence="1 6">
        <name>a divalent metal cation</name>
        <dbReference type="ChEBI" id="CHEBI:60240"/>
    </cofactor>
</comment>
<dbReference type="GO" id="GO:0005829">
    <property type="term" value="C:cytosol"/>
    <property type="evidence" value="ECO:0007669"/>
    <property type="project" value="TreeGrafter"/>
</dbReference>
<dbReference type="GO" id="GO:0110155">
    <property type="term" value="P:NAD-cap decapping"/>
    <property type="evidence" value="ECO:0007669"/>
    <property type="project" value="TreeGrafter"/>
</dbReference>
<keyword evidence="6" id="KW-0479">Metal-binding</keyword>
<keyword evidence="3 6" id="KW-0540">Nuclease</keyword>
<comment type="function">
    <text evidence="6">Decapping enzyme for NAD-capped RNAs: specifically hydrolyzes the nicotinamide adenine dinucleotide (NAD) cap from a subset of RNAs by removing the entire NAD moiety from the 5'-end of an NAD-capped RNA.</text>
</comment>
<organism evidence="8 9">
    <name type="scientific">Lachancea nothofagi CBS 11611</name>
    <dbReference type="NCBI Taxonomy" id="1266666"/>
    <lineage>
        <taxon>Eukaryota</taxon>
        <taxon>Fungi</taxon>
        <taxon>Dikarya</taxon>
        <taxon>Ascomycota</taxon>
        <taxon>Saccharomycotina</taxon>
        <taxon>Saccharomycetes</taxon>
        <taxon>Saccharomycetales</taxon>
        <taxon>Saccharomycetaceae</taxon>
        <taxon>Lachancea</taxon>
    </lineage>
</organism>
<keyword evidence="9" id="KW-1185">Reference proteome</keyword>
<evidence type="ECO:0000256" key="2">
    <source>
        <dbReference type="ARBA" id="ARBA00006562"/>
    </source>
</evidence>
<comment type="catalytic activity">
    <reaction evidence="5">
        <text>a 5'-end NAD(+)-phospho-ribonucleoside in mRNA + H2O = a 5'-end phospho-ribonucleoside in mRNA + NAD(+) + H(+)</text>
        <dbReference type="Rhea" id="RHEA:60880"/>
        <dbReference type="Rhea" id="RHEA-COMP:15692"/>
        <dbReference type="Rhea" id="RHEA-COMP:15698"/>
        <dbReference type="ChEBI" id="CHEBI:15377"/>
        <dbReference type="ChEBI" id="CHEBI:15378"/>
        <dbReference type="ChEBI" id="CHEBI:57540"/>
        <dbReference type="ChEBI" id="CHEBI:138282"/>
        <dbReference type="ChEBI" id="CHEBI:144029"/>
    </reaction>
    <physiologicalReaction direction="left-to-right" evidence="5">
        <dbReference type="Rhea" id="RHEA:60881"/>
    </physiologicalReaction>
</comment>
<dbReference type="PANTHER" id="PTHR12395:SF25">
    <property type="entry name" value="DECAPPING AND EXORIBONUCLEASE PROTEIN 1"/>
    <property type="match status" value="1"/>
</dbReference>
<protein>
    <recommendedName>
        <fullName evidence="6">Decapping nuclease</fullName>
        <ecNumber evidence="6">3.6.1.-</ecNumber>
    </recommendedName>
</protein>
<proteinExistence type="inferred from homology"/>
<evidence type="ECO:0000256" key="6">
    <source>
        <dbReference type="RuleBase" id="RU367113"/>
    </source>
</evidence>
<dbReference type="GO" id="GO:0000166">
    <property type="term" value="F:nucleotide binding"/>
    <property type="evidence" value="ECO:0007669"/>
    <property type="project" value="UniProtKB-KW"/>
</dbReference>
<dbReference type="GO" id="GO:0005634">
    <property type="term" value="C:nucleus"/>
    <property type="evidence" value="ECO:0007669"/>
    <property type="project" value="UniProtKB-SubCell"/>
</dbReference>
<dbReference type="InterPro" id="IPR039039">
    <property type="entry name" value="RAI1-like_fam"/>
</dbReference>
<name>A0A1G4KNV9_9SACH</name>
<keyword evidence="6" id="KW-0539">Nucleus</keyword>
<evidence type="ECO:0000259" key="7">
    <source>
        <dbReference type="Pfam" id="PF08652"/>
    </source>
</evidence>
<dbReference type="Pfam" id="PF08652">
    <property type="entry name" value="RAI1"/>
    <property type="match status" value="1"/>
</dbReference>
<keyword evidence="6" id="KW-0378">Hydrolase</keyword>
<keyword evidence="6" id="KW-0547">Nucleotide-binding</keyword>
<comment type="subcellular location">
    <subcellularLocation>
        <location evidence="6">Nucleus</location>
    </subcellularLocation>
</comment>
<dbReference type="GO" id="GO:0046872">
    <property type="term" value="F:metal ion binding"/>
    <property type="evidence" value="ECO:0007669"/>
    <property type="project" value="UniProtKB-KW"/>
</dbReference>
<dbReference type="InterPro" id="IPR013961">
    <property type="entry name" value="RAI1"/>
</dbReference>
<dbReference type="AlphaFoldDB" id="A0A1G4KNV9"/>
<evidence type="ECO:0000256" key="3">
    <source>
        <dbReference type="ARBA" id="ARBA00022722"/>
    </source>
</evidence>
<dbReference type="EMBL" id="LT598447">
    <property type="protein sequence ID" value="SCV06107.1"/>
    <property type="molecule type" value="Genomic_DNA"/>
</dbReference>
<accession>A0A1G4KNV9</accession>
<keyword evidence="6" id="KW-0694">RNA-binding</keyword>
<evidence type="ECO:0000256" key="5">
    <source>
        <dbReference type="ARBA" id="ARBA00048124"/>
    </source>
</evidence>
<evidence type="ECO:0000256" key="1">
    <source>
        <dbReference type="ARBA" id="ARBA00001968"/>
    </source>
</evidence>
<evidence type="ECO:0000313" key="9">
    <source>
        <dbReference type="Proteomes" id="UP000189911"/>
    </source>
</evidence>
<evidence type="ECO:0000313" key="8">
    <source>
        <dbReference type="EMBL" id="SCV06107.1"/>
    </source>
</evidence>
<dbReference type="PANTHER" id="PTHR12395">
    <property type="entry name" value="DOM-3 RELATED"/>
    <property type="match status" value="1"/>
</dbReference>
<feature type="domain" description="RAI1-like" evidence="7">
    <location>
        <begin position="91"/>
        <end position="371"/>
    </location>
</feature>
<comment type="catalytic activity">
    <reaction evidence="4">
        <text>a 5'-end (N(7)-methyl 5'-triphosphoguanosine)-ribonucleoside-ribonucleotide in mRNA + H2O = a (N(7)-methyl 5'-triphosphoguanosine)-nucleoside + a 5'-end phospho-ribonucleoside in mRNA + H(+)</text>
        <dbReference type="Rhea" id="RHEA:66928"/>
        <dbReference type="Rhea" id="RHEA-COMP:15692"/>
        <dbReference type="Rhea" id="RHEA-COMP:17313"/>
        <dbReference type="ChEBI" id="CHEBI:15377"/>
        <dbReference type="ChEBI" id="CHEBI:15378"/>
        <dbReference type="ChEBI" id="CHEBI:138282"/>
        <dbReference type="ChEBI" id="CHEBI:172876"/>
        <dbReference type="ChEBI" id="CHEBI:172877"/>
    </reaction>
    <physiologicalReaction direction="left-to-right" evidence="4">
        <dbReference type="Rhea" id="RHEA:66929"/>
    </physiologicalReaction>
</comment>
<dbReference type="GO" id="GO:0000956">
    <property type="term" value="P:nuclear-transcribed mRNA catabolic process"/>
    <property type="evidence" value="ECO:0007669"/>
    <property type="project" value="TreeGrafter"/>
</dbReference>
<reference evidence="9" key="1">
    <citation type="submission" date="2016-03" db="EMBL/GenBank/DDBJ databases">
        <authorList>
            <person name="Devillers Hugo."/>
        </authorList>
    </citation>
    <scope>NUCLEOTIDE SEQUENCE [LARGE SCALE GENOMIC DNA]</scope>
</reference>
<gene>
    <name evidence="8" type="ORF">LANO_0H22254G</name>
</gene>